<evidence type="ECO:0000256" key="3">
    <source>
        <dbReference type="ARBA" id="ARBA00022643"/>
    </source>
</evidence>
<organism evidence="6 7">
    <name type="scientific">Penicillium polonicum</name>
    <dbReference type="NCBI Taxonomy" id="60169"/>
    <lineage>
        <taxon>Eukaryota</taxon>
        <taxon>Fungi</taxon>
        <taxon>Dikarya</taxon>
        <taxon>Ascomycota</taxon>
        <taxon>Pezizomycotina</taxon>
        <taxon>Eurotiomycetes</taxon>
        <taxon>Eurotiomycetidae</taxon>
        <taxon>Eurotiales</taxon>
        <taxon>Aspergillaceae</taxon>
        <taxon>Penicillium</taxon>
    </lineage>
</organism>
<dbReference type="PIRSF" id="PIRSF005426">
    <property type="entry name" value="Frp"/>
    <property type="match status" value="1"/>
</dbReference>
<dbReference type="InterPro" id="IPR029479">
    <property type="entry name" value="Nitroreductase"/>
</dbReference>
<keyword evidence="2" id="KW-0285">Flavoprotein</keyword>
<evidence type="ECO:0000313" key="7">
    <source>
        <dbReference type="Proteomes" id="UP000191408"/>
    </source>
</evidence>
<dbReference type="InterPro" id="IPR016446">
    <property type="entry name" value="Flavin_OxRdtase_Frp"/>
</dbReference>
<dbReference type="Proteomes" id="UP000191408">
    <property type="component" value="Unassembled WGS sequence"/>
</dbReference>
<dbReference type="SUPFAM" id="SSF55469">
    <property type="entry name" value="FMN-dependent nitroreductase-like"/>
    <property type="match status" value="1"/>
</dbReference>
<evidence type="ECO:0000313" key="6">
    <source>
        <dbReference type="EMBL" id="OQD69674.1"/>
    </source>
</evidence>
<dbReference type="CDD" id="cd02146">
    <property type="entry name" value="NfsA-like"/>
    <property type="match status" value="1"/>
</dbReference>
<evidence type="ECO:0000256" key="1">
    <source>
        <dbReference type="ARBA" id="ARBA00008366"/>
    </source>
</evidence>
<dbReference type="EMBL" id="MDYM01000002">
    <property type="protein sequence ID" value="OQD69674.1"/>
    <property type="molecule type" value="Genomic_DNA"/>
</dbReference>
<keyword evidence="7" id="KW-1185">Reference proteome</keyword>
<dbReference type="InterPro" id="IPR000415">
    <property type="entry name" value="Nitroreductase-like"/>
</dbReference>
<comment type="caution">
    <text evidence="6">The sequence shown here is derived from an EMBL/GenBank/DDBJ whole genome shotgun (WGS) entry which is preliminary data.</text>
</comment>
<evidence type="ECO:0000256" key="2">
    <source>
        <dbReference type="ARBA" id="ARBA00022630"/>
    </source>
</evidence>
<dbReference type="OrthoDB" id="2094932at2759"/>
<dbReference type="PANTHER" id="PTHR43425:SF2">
    <property type="entry name" value="OXYGEN-INSENSITIVE NADPH NITROREDUCTASE"/>
    <property type="match status" value="1"/>
</dbReference>
<reference evidence="7" key="1">
    <citation type="journal article" date="2017" name="Nat. Microbiol.">
        <title>Global analysis of biosynthetic gene clusters reveals vast potential of secondary metabolite production in Penicillium species.</title>
        <authorList>
            <person name="Nielsen J.C."/>
            <person name="Grijseels S."/>
            <person name="Prigent S."/>
            <person name="Ji B."/>
            <person name="Dainat J."/>
            <person name="Nielsen K.F."/>
            <person name="Frisvad J.C."/>
            <person name="Workman M."/>
            <person name="Nielsen J."/>
        </authorList>
    </citation>
    <scope>NUCLEOTIDE SEQUENCE [LARGE SCALE GENOMIC DNA]</scope>
    <source>
        <strain evidence="7">IBT 4502</strain>
    </source>
</reference>
<protein>
    <recommendedName>
        <fullName evidence="5">Nitroreductase domain-containing protein</fullName>
    </recommendedName>
</protein>
<feature type="domain" description="Nitroreductase" evidence="5">
    <location>
        <begin position="6"/>
        <end position="160"/>
    </location>
</feature>
<name>A0A1V6NY75_PENPO</name>
<gene>
    <name evidence="6" type="ORF">PENPOL_c002G04682</name>
</gene>
<evidence type="ECO:0000256" key="4">
    <source>
        <dbReference type="ARBA" id="ARBA00023002"/>
    </source>
</evidence>
<keyword evidence="3" id="KW-0288">FMN</keyword>
<dbReference type="Pfam" id="PF00881">
    <property type="entry name" value="Nitroreductase"/>
    <property type="match status" value="1"/>
</dbReference>
<evidence type="ECO:0000259" key="5">
    <source>
        <dbReference type="Pfam" id="PF00881"/>
    </source>
</evidence>
<dbReference type="PANTHER" id="PTHR43425">
    <property type="entry name" value="OXYGEN-INSENSITIVE NADPH NITROREDUCTASE"/>
    <property type="match status" value="1"/>
</dbReference>
<proteinExistence type="inferred from homology"/>
<dbReference type="AlphaFoldDB" id="A0A1V6NY75"/>
<keyword evidence="4" id="KW-0560">Oxidoreductase</keyword>
<dbReference type="GO" id="GO:0016491">
    <property type="term" value="F:oxidoreductase activity"/>
    <property type="evidence" value="ECO:0007669"/>
    <property type="project" value="UniProtKB-KW"/>
</dbReference>
<comment type="similarity">
    <text evidence="1">Belongs to the flavin oxidoreductase frp family.</text>
</comment>
<dbReference type="Gene3D" id="3.40.109.10">
    <property type="entry name" value="NADH Oxidase"/>
    <property type="match status" value="1"/>
</dbReference>
<sequence>METVLNHKSYRSFLPKPLPDGTLEILLLAAQSGSTSSMLQTWDVIAIVDPEHKDAVAKLAGDQDFIRQAPLFLVFCPNLHRAANISQTYNQPAKALSNMDMFIMASIDATIAGQNASIAAESLGLGICFAGAIRNNAQQICELLKLPPLTFAIFGMAVGYPNLSGEEAIKPRLPMREICHRETWSEDGQESNVAAFDQTLGTFFFEQMKVGRKTWGEFVAGNLATGNLDGRENIKSVLTSQAFELE</sequence>
<accession>A0A1V6NY75</accession>